<evidence type="ECO:0000313" key="20">
    <source>
        <dbReference type="Proteomes" id="UP000218811"/>
    </source>
</evidence>
<comment type="subcellular location">
    <subcellularLocation>
        <location evidence="3">Secreted</location>
        <location evidence="3">Extracellular space</location>
    </subcellularLocation>
</comment>
<feature type="region of interest" description="Disordered" evidence="16">
    <location>
        <begin position="198"/>
        <end position="217"/>
    </location>
</feature>
<dbReference type="GO" id="GO:0046872">
    <property type="term" value="F:metal ion binding"/>
    <property type="evidence" value="ECO:0007669"/>
    <property type="project" value="UniProtKB-UniRule"/>
</dbReference>
<evidence type="ECO:0000256" key="14">
    <source>
        <dbReference type="ARBA" id="ARBA00023180"/>
    </source>
</evidence>
<feature type="domain" description="Peptidase S53" evidence="18">
    <location>
        <begin position="221"/>
        <end position="575"/>
    </location>
</feature>
<evidence type="ECO:0000256" key="13">
    <source>
        <dbReference type="ARBA" id="ARBA00023145"/>
    </source>
</evidence>
<keyword evidence="13" id="KW-0865">Zymogen</keyword>
<dbReference type="InterPro" id="IPR030400">
    <property type="entry name" value="Sedolisin_dom"/>
</dbReference>
<feature type="binding site" evidence="15">
    <location>
        <position position="556"/>
    </location>
    <ligand>
        <name>Ca(2+)</name>
        <dbReference type="ChEBI" id="CHEBI:29108"/>
    </ligand>
</feature>
<name>A0A2H3J233_WOLCO</name>
<feature type="binding site" evidence="15">
    <location>
        <position position="534"/>
    </location>
    <ligand>
        <name>Ca(2+)</name>
        <dbReference type="ChEBI" id="CHEBI:29108"/>
    </ligand>
</feature>
<feature type="signal peptide" evidence="17">
    <location>
        <begin position="1"/>
        <end position="19"/>
    </location>
</feature>
<dbReference type="GO" id="GO:0008240">
    <property type="term" value="F:tripeptidyl-peptidase activity"/>
    <property type="evidence" value="ECO:0007669"/>
    <property type="project" value="UniProtKB-EC"/>
</dbReference>
<evidence type="ECO:0000256" key="7">
    <source>
        <dbReference type="ARBA" id="ARBA00022723"/>
    </source>
</evidence>
<evidence type="ECO:0000259" key="18">
    <source>
        <dbReference type="PROSITE" id="PS51695"/>
    </source>
</evidence>
<gene>
    <name evidence="19" type="ORF">WOLCODRAFT_140059</name>
</gene>
<feature type="active site" description="Charge relay system" evidence="15">
    <location>
        <position position="491"/>
    </location>
</feature>
<keyword evidence="14" id="KW-0325">Glycoprotein</keyword>
<dbReference type="OrthoDB" id="409122at2759"/>
<dbReference type="InterPro" id="IPR015366">
    <property type="entry name" value="S53_propep"/>
</dbReference>
<feature type="binding site" evidence="15">
    <location>
        <position position="533"/>
    </location>
    <ligand>
        <name>Ca(2+)</name>
        <dbReference type="ChEBI" id="CHEBI:29108"/>
    </ligand>
</feature>
<reference evidence="19 20" key="1">
    <citation type="journal article" date="2012" name="Science">
        <title>The Paleozoic origin of enzymatic lignin decomposition reconstructed from 31 fungal genomes.</title>
        <authorList>
            <person name="Floudas D."/>
            <person name="Binder M."/>
            <person name="Riley R."/>
            <person name="Barry K."/>
            <person name="Blanchette R.A."/>
            <person name="Henrissat B."/>
            <person name="Martinez A.T."/>
            <person name="Otillar R."/>
            <person name="Spatafora J.W."/>
            <person name="Yadav J.S."/>
            <person name="Aerts A."/>
            <person name="Benoit I."/>
            <person name="Boyd A."/>
            <person name="Carlson A."/>
            <person name="Copeland A."/>
            <person name="Coutinho P.M."/>
            <person name="de Vries R.P."/>
            <person name="Ferreira P."/>
            <person name="Findley K."/>
            <person name="Foster B."/>
            <person name="Gaskell J."/>
            <person name="Glotzer D."/>
            <person name="Gorecki P."/>
            <person name="Heitman J."/>
            <person name="Hesse C."/>
            <person name="Hori C."/>
            <person name="Igarashi K."/>
            <person name="Jurgens J.A."/>
            <person name="Kallen N."/>
            <person name="Kersten P."/>
            <person name="Kohler A."/>
            <person name="Kuees U."/>
            <person name="Kumar T.K.A."/>
            <person name="Kuo A."/>
            <person name="LaButti K."/>
            <person name="Larrondo L.F."/>
            <person name="Lindquist E."/>
            <person name="Ling A."/>
            <person name="Lombard V."/>
            <person name="Lucas S."/>
            <person name="Lundell T."/>
            <person name="Martin R."/>
            <person name="McLaughlin D.J."/>
            <person name="Morgenstern I."/>
            <person name="Morin E."/>
            <person name="Murat C."/>
            <person name="Nagy L.G."/>
            <person name="Nolan M."/>
            <person name="Ohm R.A."/>
            <person name="Patyshakuliyeva A."/>
            <person name="Rokas A."/>
            <person name="Ruiz-Duenas F.J."/>
            <person name="Sabat G."/>
            <person name="Salamov A."/>
            <person name="Samejima M."/>
            <person name="Schmutz J."/>
            <person name="Slot J.C."/>
            <person name="St John F."/>
            <person name="Stenlid J."/>
            <person name="Sun H."/>
            <person name="Sun S."/>
            <person name="Syed K."/>
            <person name="Tsang A."/>
            <person name="Wiebenga A."/>
            <person name="Young D."/>
            <person name="Pisabarro A."/>
            <person name="Eastwood D.C."/>
            <person name="Martin F."/>
            <person name="Cullen D."/>
            <person name="Grigoriev I.V."/>
            <person name="Hibbett D.S."/>
        </authorList>
    </citation>
    <scope>NUCLEOTIDE SEQUENCE [LARGE SCALE GENOMIC DNA]</scope>
    <source>
        <strain evidence="19 20">MD-104</strain>
    </source>
</reference>
<feature type="active site" description="Charge relay system" evidence="15">
    <location>
        <position position="301"/>
    </location>
</feature>
<dbReference type="Pfam" id="PF09286">
    <property type="entry name" value="Pro-kuma_activ"/>
    <property type="match status" value="1"/>
</dbReference>
<evidence type="ECO:0000256" key="17">
    <source>
        <dbReference type="SAM" id="SignalP"/>
    </source>
</evidence>
<comment type="cofactor">
    <cofactor evidence="15">
        <name>Ca(2+)</name>
        <dbReference type="ChEBI" id="CHEBI:29108"/>
    </cofactor>
    <text evidence="15">Binds 1 Ca(2+) ion per subunit.</text>
</comment>
<dbReference type="Gene3D" id="3.40.50.200">
    <property type="entry name" value="Peptidase S8/S53 domain"/>
    <property type="match status" value="1"/>
</dbReference>
<dbReference type="InterPro" id="IPR050819">
    <property type="entry name" value="Tripeptidyl-peptidase_I"/>
</dbReference>
<keyword evidence="10 15" id="KW-0720">Serine protease</keyword>
<dbReference type="GO" id="GO:0006508">
    <property type="term" value="P:proteolysis"/>
    <property type="evidence" value="ECO:0007669"/>
    <property type="project" value="UniProtKB-KW"/>
</dbReference>
<feature type="binding site" evidence="15">
    <location>
        <position position="554"/>
    </location>
    <ligand>
        <name>Ca(2+)</name>
        <dbReference type="ChEBI" id="CHEBI:29108"/>
    </ligand>
</feature>
<evidence type="ECO:0000256" key="15">
    <source>
        <dbReference type="PROSITE-ProRule" id="PRU01032"/>
    </source>
</evidence>
<protein>
    <recommendedName>
        <fullName evidence="4">tripeptidyl-peptidase II</fullName>
        <ecNumber evidence="4">3.4.14.10</ecNumber>
    </recommendedName>
</protein>
<keyword evidence="8 17" id="KW-0732">Signal</keyword>
<feature type="compositionally biased region" description="Polar residues" evidence="16">
    <location>
        <begin position="198"/>
        <end position="216"/>
    </location>
</feature>
<dbReference type="FunFam" id="3.40.50.200:FF:000015">
    <property type="entry name" value="Tripeptidyl peptidase A"/>
    <property type="match status" value="1"/>
</dbReference>
<evidence type="ECO:0000256" key="6">
    <source>
        <dbReference type="ARBA" id="ARBA00022670"/>
    </source>
</evidence>
<evidence type="ECO:0000256" key="8">
    <source>
        <dbReference type="ARBA" id="ARBA00022729"/>
    </source>
</evidence>
<feature type="active site" description="Charge relay system" evidence="15">
    <location>
        <position position="297"/>
    </location>
</feature>
<evidence type="ECO:0000256" key="10">
    <source>
        <dbReference type="ARBA" id="ARBA00022825"/>
    </source>
</evidence>
<dbReference type="SMART" id="SM00944">
    <property type="entry name" value="Pro-kuma_activ"/>
    <property type="match status" value="1"/>
</dbReference>
<keyword evidence="9 15" id="KW-0378">Hydrolase</keyword>
<feature type="chain" id="PRO_5013628613" description="tripeptidyl-peptidase II" evidence="17">
    <location>
        <begin position="20"/>
        <end position="575"/>
    </location>
</feature>
<evidence type="ECO:0000256" key="11">
    <source>
        <dbReference type="ARBA" id="ARBA00022837"/>
    </source>
</evidence>
<keyword evidence="11 15" id="KW-0106">Calcium</keyword>
<evidence type="ECO:0000313" key="19">
    <source>
        <dbReference type="EMBL" id="PCH35755.1"/>
    </source>
</evidence>
<dbReference type="STRING" id="742152.A0A2H3J233"/>
<keyword evidence="12" id="KW-0843">Virulence</keyword>
<dbReference type="SUPFAM" id="SSF54897">
    <property type="entry name" value="Protease propeptides/inhibitors"/>
    <property type="match status" value="1"/>
</dbReference>
<dbReference type="CDD" id="cd04056">
    <property type="entry name" value="Peptidases_S53"/>
    <property type="match status" value="1"/>
</dbReference>
<keyword evidence="20" id="KW-1185">Reference proteome</keyword>
<evidence type="ECO:0000256" key="16">
    <source>
        <dbReference type="SAM" id="MobiDB-lite"/>
    </source>
</evidence>
<dbReference type="Pfam" id="PF00082">
    <property type="entry name" value="Peptidase_S8"/>
    <property type="match status" value="1"/>
</dbReference>
<evidence type="ECO:0000256" key="4">
    <source>
        <dbReference type="ARBA" id="ARBA00012462"/>
    </source>
</evidence>
<sequence length="575" mass="60077">MIPRCVVWGLLSTLVASRAVPSPRVLQLHETRDSVPSGFTLNGPASEETVLNLRVALVQNNVDGLVDALDNVSNPASAQYGHHLSKEEVEDFVRPTSESVQAVNAWLNQHGLNSTTLSPAGDWISVQVPVSKANEILGANYSVFTHDQTGHSAIRTLSYSIPSDLVDHVALVHPTVTFPSGHKHSPVVVQKADPHADSQQSTGVLNVPTPQSSSPCSPGRFMVPTCLQGLYGIPSGPSNSSSNSIAVTGYDNEYAQESDLKQFLSEYRTDMNSSTTFTLQTVNGGSNPQNSSQAGIEANLDTQYVVGLATDVPVTFISTGGDFLDALLDSANYLLGQASPPLVVSTSYGDNENAVSEKLASTLCNAYAQLGARGVSVLFASGDGGVSGNQESQCTTFVPTFPSTCPYVTSVGSTYQLPMEQGVSFSGGGFSNYFAQPSYQSSAVSAYLNQLGSNNTGLYNATGRAYPDVSAFGSNYDIYSAGQALQVSGTSTSTPVIASIIALLNDQLLAAGRSSLGFLNPLLYAKGANAFTDIVGGNNLACDNGSKGFYAVSGWDPVTGLGTPIFSGLQSAVGL</sequence>
<keyword evidence="7 15" id="KW-0479">Metal-binding</keyword>
<evidence type="ECO:0000256" key="9">
    <source>
        <dbReference type="ARBA" id="ARBA00022801"/>
    </source>
</evidence>
<proteinExistence type="predicted"/>
<dbReference type="CDD" id="cd11377">
    <property type="entry name" value="Pro-peptidase_S53"/>
    <property type="match status" value="1"/>
</dbReference>
<dbReference type="InterPro" id="IPR000209">
    <property type="entry name" value="Peptidase_S8/S53_dom"/>
</dbReference>
<dbReference type="GO" id="GO:0004252">
    <property type="term" value="F:serine-type endopeptidase activity"/>
    <property type="evidence" value="ECO:0007669"/>
    <property type="project" value="UniProtKB-UniRule"/>
</dbReference>
<dbReference type="SUPFAM" id="SSF52743">
    <property type="entry name" value="Subtilisin-like"/>
    <property type="match status" value="1"/>
</dbReference>
<evidence type="ECO:0000256" key="3">
    <source>
        <dbReference type="ARBA" id="ARBA00004239"/>
    </source>
</evidence>
<dbReference type="InterPro" id="IPR036852">
    <property type="entry name" value="Peptidase_S8/S53_dom_sf"/>
</dbReference>
<comment type="function">
    <text evidence="2">Secreted tripeptidyl-peptidase which degrades proteins at acidic pHs and is involved in virulence.</text>
</comment>
<evidence type="ECO:0000256" key="2">
    <source>
        <dbReference type="ARBA" id="ARBA00002451"/>
    </source>
</evidence>
<dbReference type="EC" id="3.4.14.10" evidence="4"/>
<dbReference type="AlphaFoldDB" id="A0A2H3J233"/>
<keyword evidence="6 15" id="KW-0645">Protease</keyword>
<dbReference type="EMBL" id="KB467854">
    <property type="protein sequence ID" value="PCH35755.1"/>
    <property type="molecule type" value="Genomic_DNA"/>
</dbReference>
<evidence type="ECO:0000256" key="5">
    <source>
        <dbReference type="ARBA" id="ARBA00022525"/>
    </source>
</evidence>
<dbReference type="PROSITE" id="PS51695">
    <property type="entry name" value="SEDOLISIN"/>
    <property type="match status" value="1"/>
</dbReference>
<dbReference type="GO" id="GO:0005576">
    <property type="term" value="C:extracellular region"/>
    <property type="evidence" value="ECO:0007669"/>
    <property type="project" value="UniProtKB-SubCell"/>
</dbReference>
<dbReference type="PANTHER" id="PTHR14218">
    <property type="entry name" value="PROTEASE S8 TRIPEPTIDYL PEPTIDASE I CLN2"/>
    <property type="match status" value="1"/>
</dbReference>
<evidence type="ECO:0000256" key="12">
    <source>
        <dbReference type="ARBA" id="ARBA00023026"/>
    </source>
</evidence>
<keyword evidence="5" id="KW-0964">Secreted</keyword>
<evidence type="ECO:0000256" key="1">
    <source>
        <dbReference type="ARBA" id="ARBA00001910"/>
    </source>
</evidence>
<accession>A0A2H3J233</accession>
<comment type="catalytic activity">
    <reaction evidence="1">
        <text>Release of an N-terminal tripeptide from a polypeptide.</text>
        <dbReference type="EC" id="3.4.14.10"/>
    </reaction>
</comment>
<dbReference type="OMA" id="NNITAQT"/>
<dbReference type="PANTHER" id="PTHR14218:SF15">
    <property type="entry name" value="TRIPEPTIDYL-PEPTIDASE 1"/>
    <property type="match status" value="1"/>
</dbReference>
<organism evidence="19 20">
    <name type="scientific">Wolfiporia cocos (strain MD-104)</name>
    <name type="common">Brown rot fungus</name>
    <dbReference type="NCBI Taxonomy" id="742152"/>
    <lineage>
        <taxon>Eukaryota</taxon>
        <taxon>Fungi</taxon>
        <taxon>Dikarya</taxon>
        <taxon>Basidiomycota</taxon>
        <taxon>Agaricomycotina</taxon>
        <taxon>Agaricomycetes</taxon>
        <taxon>Polyporales</taxon>
        <taxon>Phaeolaceae</taxon>
        <taxon>Wolfiporia</taxon>
    </lineage>
</organism>
<dbReference type="Proteomes" id="UP000218811">
    <property type="component" value="Unassembled WGS sequence"/>
</dbReference>